<reference evidence="16" key="1">
    <citation type="submission" date="2011-08" db="EMBL/GenBank/DDBJ databases">
        <authorList>
            <person name="Rombauts S."/>
        </authorList>
    </citation>
    <scope>NUCLEOTIDE SEQUENCE</scope>
    <source>
        <strain evidence="16">London</strain>
    </source>
</reference>
<feature type="active site" description="Proton donor/acceptor" evidence="13">
    <location>
        <position position="372"/>
    </location>
</feature>
<keyword evidence="9" id="KW-0862">Zinc</keyword>
<evidence type="ECO:0000256" key="6">
    <source>
        <dbReference type="ARBA" id="ARBA00022670"/>
    </source>
</evidence>
<dbReference type="SUPFAM" id="SSF53187">
    <property type="entry name" value="Zn-dependent exopeptidases"/>
    <property type="match status" value="1"/>
</dbReference>
<proteinExistence type="inferred from homology"/>
<dbReference type="CDD" id="cd03860">
    <property type="entry name" value="M14_CP_A-B_like"/>
    <property type="match status" value="1"/>
</dbReference>
<evidence type="ECO:0000256" key="2">
    <source>
        <dbReference type="ARBA" id="ARBA00004613"/>
    </source>
</evidence>
<evidence type="ECO:0000256" key="5">
    <source>
        <dbReference type="ARBA" id="ARBA00022645"/>
    </source>
</evidence>
<protein>
    <recommendedName>
        <fullName evidence="14">Peptidase M14 domain-containing protein</fullName>
    </recommendedName>
</protein>
<organism evidence="15 16">
    <name type="scientific">Tetranychus urticae</name>
    <name type="common">Two-spotted spider mite</name>
    <dbReference type="NCBI Taxonomy" id="32264"/>
    <lineage>
        <taxon>Eukaryota</taxon>
        <taxon>Metazoa</taxon>
        <taxon>Ecdysozoa</taxon>
        <taxon>Arthropoda</taxon>
        <taxon>Chelicerata</taxon>
        <taxon>Arachnida</taxon>
        <taxon>Acari</taxon>
        <taxon>Acariformes</taxon>
        <taxon>Trombidiformes</taxon>
        <taxon>Prostigmata</taxon>
        <taxon>Eleutherengona</taxon>
        <taxon>Raphignathae</taxon>
        <taxon>Tetranychoidea</taxon>
        <taxon>Tetranychidae</taxon>
        <taxon>Tetranychus</taxon>
    </lineage>
</organism>
<dbReference type="HOGENOM" id="CLU_019326_2_1_1"/>
<dbReference type="EnsemblMetazoa" id="tetur03g00280.1">
    <property type="protein sequence ID" value="tetur03g00280.1"/>
    <property type="gene ID" value="tetur03g00280"/>
</dbReference>
<dbReference type="SMART" id="SM00631">
    <property type="entry name" value="Zn_pept"/>
    <property type="match status" value="1"/>
</dbReference>
<evidence type="ECO:0000259" key="14">
    <source>
        <dbReference type="PROSITE" id="PS52035"/>
    </source>
</evidence>
<comment type="function">
    <text evidence="12">Involved in the digestion of the blood meal.</text>
</comment>
<keyword evidence="16" id="KW-1185">Reference proteome</keyword>
<dbReference type="GO" id="GO:0008270">
    <property type="term" value="F:zinc ion binding"/>
    <property type="evidence" value="ECO:0007669"/>
    <property type="project" value="InterPro"/>
</dbReference>
<accession>T1JYG4</accession>
<dbReference type="GO" id="GO:0006508">
    <property type="term" value="P:proteolysis"/>
    <property type="evidence" value="ECO:0007669"/>
    <property type="project" value="UniProtKB-KW"/>
</dbReference>
<keyword evidence="11" id="KW-1015">Disulfide bond</keyword>
<dbReference type="AlphaFoldDB" id="T1JYG4"/>
<keyword evidence="8" id="KW-0378">Hydrolase</keyword>
<dbReference type="PRINTS" id="PR00765">
    <property type="entry name" value="CRBOXYPTASEA"/>
</dbReference>
<dbReference type="GO" id="GO:0004181">
    <property type="term" value="F:metallocarboxypeptidase activity"/>
    <property type="evidence" value="ECO:0007669"/>
    <property type="project" value="InterPro"/>
</dbReference>
<evidence type="ECO:0000256" key="9">
    <source>
        <dbReference type="ARBA" id="ARBA00022833"/>
    </source>
</evidence>
<dbReference type="PANTHER" id="PTHR11705">
    <property type="entry name" value="PROTEASE FAMILY M14 CARBOXYPEPTIDASE A,B"/>
    <property type="match status" value="1"/>
</dbReference>
<keyword evidence="7" id="KW-0479">Metal-binding</keyword>
<keyword evidence="6" id="KW-0645">Protease</keyword>
<evidence type="ECO:0000256" key="13">
    <source>
        <dbReference type="PROSITE-ProRule" id="PRU01379"/>
    </source>
</evidence>
<dbReference type="PANTHER" id="PTHR11705:SF91">
    <property type="entry name" value="FI01817P-RELATED"/>
    <property type="match status" value="1"/>
</dbReference>
<evidence type="ECO:0000256" key="1">
    <source>
        <dbReference type="ARBA" id="ARBA00001947"/>
    </source>
</evidence>
<sequence>MNSLSRSISVPRNYSGHTVVKLLSNEVPKLFPFFNGSTLSHQQGSKNSDNELEELWTVNEMNSTFSVLRLGPAHRHRLKRSTGYSIISDDLQEWINRGFGPNIRSARSTKRIESVLVRDFRLDKYQPLDEIYRYLDELVNVAPVRVFDIGETHEGRKIKAIEIRGNSQDPRLVWIDATIHAREWISPATIIYIIEQALVTKAKVNFLMVPVFNPDGYEYSWTVDRLWRKNPDAMTEECNGVDLNRNFDASFDGQGSSDDVCSQLYQGPSPFSEPETRSVGHLIWTMRKNIKLAISIHSFSQLWACPYAYDTAPTPHYREHMEVLKAIQDAVYKTHGVQYTIGPLSTSLYVGSGFSMDWMYERAGIAHSYLVELRDKGVYGFLLPADQIIPTATETWAGIKAAIYKVLDVKIRS</sequence>
<dbReference type="eggNOG" id="KOG2650">
    <property type="taxonomic scope" value="Eukaryota"/>
</dbReference>
<keyword evidence="4" id="KW-0964">Secreted</keyword>
<evidence type="ECO:0000256" key="7">
    <source>
        <dbReference type="ARBA" id="ARBA00022723"/>
    </source>
</evidence>
<comment type="subcellular location">
    <subcellularLocation>
        <location evidence="2">Secreted</location>
    </subcellularLocation>
</comment>
<keyword evidence="5" id="KW-0121">Carboxypeptidase</keyword>
<dbReference type="PROSITE" id="PS52035">
    <property type="entry name" value="PEPTIDASE_M14"/>
    <property type="match status" value="1"/>
</dbReference>
<dbReference type="FunFam" id="3.40.630.10:FF:000040">
    <property type="entry name" value="zinc carboxypeptidase"/>
    <property type="match status" value="1"/>
</dbReference>
<feature type="domain" description="Peptidase M14" evidence="14">
    <location>
        <begin position="124"/>
        <end position="406"/>
    </location>
</feature>
<evidence type="ECO:0000256" key="4">
    <source>
        <dbReference type="ARBA" id="ARBA00022525"/>
    </source>
</evidence>
<keyword evidence="10" id="KW-0482">Metalloprotease</keyword>
<dbReference type="GO" id="GO:0005615">
    <property type="term" value="C:extracellular space"/>
    <property type="evidence" value="ECO:0007669"/>
    <property type="project" value="TreeGrafter"/>
</dbReference>
<evidence type="ECO:0000256" key="12">
    <source>
        <dbReference type="ARBA" id="ARBA00057299"/>
    </source>
</evidence>
<dbReference type="Gene3D" id="3.40.630.10">
    <property type="entry name" value="Zn peptidases"/>
    <property type="match status" value="1"/>
</dbReference>
<comment type="similarity">
    <text evidence="3 13">Belongs to the peptidase M14 family.</text>
</comment>
<evidence type="ECO:0000256" key="10">
    <source>
        <dbReference type="ARBA" id="ARBA00023049"/>
    </source>
</evidence>
<dbReference type="Pfam" id="PF00246">
    <property type="entry name" value="Peptidase_M14"/>
    <property type="match status" value="1"/>
</dbReference>
<evidence type="ECO:0000313" key="16">
    <source>
        <dbReference type="Proteomes" id="UP000015104"/>
    </source>
</evidence>
<name>T1JYG4_TETUR</name>
<dbReference type="InterPro" id="IPR000834">
    <property type="entry name" value="Peptidase_M14"/>
</dbReference>
<evidence type="ECO:0000313" key="15">
    <source>
        <dbReference type="EnsemblMetazoa" id="tetur03g00280.1"/>
    </source>
</evidence>
<evidence type="ECO:0000256" key="8">
    <source>
        <dbReference type="ARBA" id="ARBA00022801"/>
    </source>
</evidence>
<evidence type="ECO:0000256" key="11">
    <source>
        <dbReference type="ARBA" id="ARBA00023157"/>
    </source>
</evidence>
<dbReference type="EMBL" id="CAEY01001106">
    <property type="status" value="NOT_ANNOTATED_CDS"/>
    <property type="molecule type" value="Genomic_DNA"/>
</dbReference>
<evidence type="ECO:0000256" key="3">
    <source>
        <dbReference type="ARBA" id="ARBA00005988"/>
    </source>
</evidence>
<dbReference type="Proteomes" id="UP000015104">
    <property type="component" value="Unassembled WGS sequence"/>
</dbReference>
<reference evidence="15" key="2">
    <citation type="submission" date="2015-06" db="UniProtKB">
        <authorList>
            <consortium name="EnsemblMetazoa"/>
        </authorList>
    </citation>
    <scope>IDENTIFICATION</scope>
</reference>
<comment type="cofactor">
    <cofactor evidence="1">
        <name>Zn(2+)</name>
        <dbReference type="ChEBI" id="CHEBI:29105"/>
    </cofactor>
</comment>